<organism evidence="3 4">
    <name type="scientific">Pleurodeles waltl</name>
    <name type="common">Iberian ribbed newt</name>
    <dbReference type="NCBI Taxonomy" id="8319"/>
    <lineage>
        <taxon>Eukaryota</taxon>
        <taxon>Metazoa</taxon>
        <taxon>Chordata</taxon>
        <taxon>Craniata</taxon>
        <taxon>Vertebrata</taxon>
        <taxon>Euteleostomi</taxon>
        <taxon>Amphibia</taxon>
        <taxon>Batrachia</taxon>
        <taxon>Caudata</taxon>
        <taxon>Salamandroidea</taxon>
        <taxon>Salamandridae</taxon>
        <taxon>Pleurodelinae</taxon>
        <taxon>Pleurodeles</taxon>
    </lineage>
</organism>
<dbReference type="AlphaFoldDB" id="A0AAV7TMX6"/>
<dbReference type="Proteomes" id="UP001066276">
    <property type="component" value="Chromosome 3_2"/>
</dbReference>
<feature type="chain" id="PRO_5043496487" description="Secreted protein" evidence="2">
    <location>
        <begin position="33"/>
        <end position="132"/>
    </location>
</feature>
<reference evidence="3" key="1">
    <citation type="journal article" date="2022" name="bioRxiv">
        <title>Sequencing and chromosome-scale assembly of the giantPleurodeles waltlgenome.</title>
        <authorList>
            <person name="Brown T."/>
            <person name="Elewa A."/>
            <person name="Iarovenko S."/>
            <person name="Subramanian E."/>
            <person name="Araus A.J."/>
            <person name="Petzold A."/>
            <person name="Susuki M."/>
            <person name="Suzuki K.-i.T."/>
            <person name="Hayashi T."/>
            <person name="Toyoda A."/>
            <person name="Oliveira C."/>
            <person name="Osipova E."/>
            <person name="Leigh N.D."/>
            <person name="Simon A."/>
            <person name="Yun M.H."/>
        </authorList>
    </citation>
    <scope>NUCLEOTIDE SEQUENCE</scope>
    <source>
        <strain evidence="3">20211129_DDA</strain>
        <tissue evidence="3">Liver</tissue>
    </source>
</reference>
<feature type="region of interest" description="Disordered" evidence="1">
    <location>
        <begin position="84"/>
        <end position="110"/>
    </location>
</feature>
<evidence type="ECO:0000256" key="1">
    <source>
        <dbReference type="SAM" id="MobiDB-lite"/>
    </source>
</evidence>
<evidence type="ECO:0000256" key="2">
    <source>
        <dbReference type="SAM" id="SignalP"/>
    </source>
</evidence>
<accession>A0AAV7TMX6</accession>
<feature type="signal peptide" evidence="2">
    <location>
        <begin position="1"/>
        <end position="32"/>
    </location>
</feature>
<gene>
    <name evidence="3" type="ORF">NDU88_003235</name>
</gene>
<evidence type="ECO:0000313" key="4">
    <source>
        <dbReference type="Proteomes" id="UP001066276"/>
    </source>
</evidence>
<feature type="compositionally biased region" description="Polar residues" evidence="1">
    <location>
        <begin position="96"/>
        <end position="106"/>
    </location>
</feature>
<evidence type="ECO:0008006" key="5">
    <source>
        <dbReference type="Google" id="ProtNLM"/>
    </source>
</evidence>
<sequence length="132" mass="14735">MSSCSCAVRRSFTAPDVAFFSLVFLLLSRVGAKSPFSSCCHPEVPQDWFLPEDFWVRKRCTSGAHPGAAWTSYRTAEKWKEPAERKTEYTGRIGSASVTTKQTGLGQSRRRADARLFVHETEAQRTKVSSLG</sequence>
<evidence type="ECO:0000313" key="3">
    <source>
        <dbReference type="EMBL" id="KAJ1177985.1"/>
    </source>
</evidence>
<protein>
    <recommendedName>
        <fullName evidence="5">Secreted protein</fullName>
    </recommendedName>
</protein>
<keyword evidence="2" id="KW-0732">Signal</keyword>
<proteinExistence type="predicted"/>
<keyword evidence="4" id="KW-1185">Reference proteome</keyword>
<comment type="caution">
    <text evidence="3">The sequence shown here is derived from an EMBL/GenBank/DDBJ whole genome shotgun (WGS) entry which is preliminary data.</text>
</comment>
<name>A0AAV7TMX6_PLEWA</name>
<dbReference type="EMBL" id="JANPWB010000006">
    <property type="protein sequence ID" value="KAJ1177985.1"/>
    <property type="molecule type" value="Genomic_DNA"/>
</dbReference>